<evidence type="ECO:0000313" key="1">
    <source>
        <dbReference type="EMBL" id="KAI3808132.1"/>
    </source>
</evidence>
<dbReference type="Proteomes" id="UP001056120">
    <property type="component" value="Linkage Group LG08"/>
</dbReference>
<reference evidence="2" key="1">
    <citation type="journal article" date="2022" name="Mol. Ecol. Resour.">
        <title>The genomes of chicory, endive, great burdock and yacon provide insights into Asteraceae palaeo-polyploidization history and plant inulin production.</title>
        <authorList>
            <person name="Fan W."/>
            <person name="Wang S."/>
            <person name="Wang H."/>
            <person name="Wang A."/>
            <person name="Jiang F."/>
            <person name="Liu H."/>
            <person name="Zhao H."/>
            <person name="Xu D."/>
            <person name="Zhang Y."/>
        </authorList>
    </citation>
    <scope>NUCLEOTIDE SEQUENCE [LARGE SCALE GENOMIC DNA]</scope>
    <source>
        <strain evidence="2">cv. Yunnan</strain>
    </source>
</reference>
<dbReference type="EMBL" id="CM042025">
    <property type="protein sequence ID" value="KAI3808132.1"/>
    <property type="molecule type" value="Genomic_DNA"/>
</dbReference>
<keyword evidence="2" id="KW-1185">Reference proteome</keyword>
<reference evidence="1 2" key="2">
    <citation type="journal article" date="2022" name="Mol. Ecol. Resour.">
        <title>The genomes of chicory, endive, great burdock and yacon provide insights into Asteraceae paleo-polyploidization history and plant inulin production.</title>
        <authorList>
            <person name="Fan W."/>
            <person name="Wang S."/>
            <person name="Wang H."/>
            <person name="Wang A."/>
            <person name="Jiang F."/>
            <person name="Liu H."/>
            <person name="Zhao H."/>
            <person name="Xu D."/>
            <person name="Zhang Y."/>
        </authorList>
    </citation>
    <scope>NUCLEOTIDE SEQUENCE [LARGE SCALE GENOMIC DNA]</scope>
    <source>
        <strain evidence="2">cv. Yunnan</strain>
        <tissue evidence="1">Leaves</tissue>
    </source>
</reference>
<name>A0ACB9IJ76_9ASTR</name>
<accession>A0ACB9IJ76</accession>
<organism evidence="1 2">
    <name type="scientific">Smallanthus sonchifolius</name>
    <dbReference type="NCBI Taxonomy" id="185202"/>
    <lineage>
        <taxon>Eukaryota</taxon>
        <taxon>Viridiplantae</taxon>
        <taxon>Streptophyta</taxon>
        <taxon>Embryophyta</taxon>
        <taxon>Tracheophyta</taxon>
        <taxon>Spermatophyta</taxon>
        <taxon>Magnoliopsida</taxon>
        <taxon>eudicotyledons</taxon>
        <taxon>Gunneridae</taxon>
        <taxon>Pentapetalae</taxon>
        <taxon>asterids</taxon>
        <taxon>campanulids</taxon>
        <taxon>Asterales</taxon>
        <taxon>Asteraceae</taxon>
        <taxon>Asteroideae</taxon>
        <taxon>Heliantheae alliance</taxon>
        <taxon>Millerieae</taxon>
        <taxon>Smallanthus</taxon>
    </lineage>
</organism>
<protein>
    <submittedName>
        <fullName evidence="1">Uncharacterized protein</fullName>
    </submittedName>
</protein>
<evidence type="ECO:0000313" key="2">
    <source>
        <dbReference type="Proteomes" id="UP001056120"/>
    </source>
</evidence>
<gene>
    <name evidence="1" type="ORF">L1987_24075</name>
</gene>
<comment type="caution">
    <text evidence="1">The sequence shown here is derived from an EMBL/GenBank/DDBJ whole genome shotgun (WGS) entry which is preliminary data.</text>
</comment>
<proteinExistence type="predicted"/>
<sequence>MMELGQLIYCFRFKEAGFRNLISLGSSAAGSKEGNIGFATCEQGHDAYWPPLSFCKITVHQLLEARKETSDLPLVNKTMMHIGRHSEIPFENHLVMQTWEVDHGTVTYLERLDNGQRINISRLNLGGSGIGSFTDRIRDAFLGGSPFCHPLQ</sequence>